<feature type="transmembrane region" description="Helical" evidence="1">
    <location>
        <begin position="487"/>
        <end position="509"/>
    </location>
</feature>
<name>A0A517SQ18_9BACT</name>
<reference evidence="2 3" key="1">
    <citation type="submission" date="2019-02" db="EMBL/GenBank/DDBJ databases">
        <title>Deep-cultivation of Planctomycetes and their phenomic and genomic characterization uncovers novel biology.</title>
        <authorList>
            <person name="Wiegand S."/>
            <person name="Jogler M."/>
            <person name="Boedeker C."/>
            <person name="Pinto D."/>
            <person name="Vollmers J."/>
            <person name="Rivas-Marin E."/>
            <person name="Kohn T."/>
            <person name="Peeters S.H."/>
            <person name="Heuer A."/>
            <person name="Rast P."/>
            <person name="Oberbeckmann S."/>
            <person name="Bunk B."/>
            <person name="Jeske O."/>
            <person name="Meyerdierks A."/>
            <person name="Storesund J.E."/>
            <person name="Kallscheuer N."/>
            <person name="Luecker S."/>
            <person name="Lage O.M."/>
            <person name="Pohl T."/>
            <person name="Merkel B.J."/>
            <person name="Hornburger P."/>
            <person name="Mueller R.-W."/>
            <person name="Bruemmer F."/>
            <person name="Labrenz M."/>
            <person name="Spormann A.M."/>
            <person name="Op den Camp H."/>
            <person name="Overmann J."/>
            <person name="Amann R."/>
            <person name="Jetten M.S.M."/>
            <person name="Mascher T."/>
            <person name="Medema M.H."/>
            <person name="Devos D.P."/>
            <person name="Kaster A.-K."/>
            <person name="Ovreas L."/>
            <person name="Rohde M."/>
            <person name="Galperin M.Y."/>
            <person name="Jogler C."/>
        </authorList>
    </citation>
    <scope>NUCLEOTIDE SEQUENCE [LARGE SCALE GENOMIC DNA]</scope>
    <source>
        <strain evidence="2 3">SV_7m_r</strain>
    </source>
</reference>
<feature type="transmembrane region" description="Helical" evidence="1">
    <location>
        <begin position="29"/>
        <end position="51"/>
    </location>
</feature>
<evidence type="ECO:0000256" key="1">
    <source>
        <dbReference type="SAM" id="Phobius"/>
    </source>
</evidence>
<evidence type="ECO:0000313" key="3">
    <source>
        <dbReference type="Proteomes" id="UP000315003"/>
    </source>
</evidence>
<feature type="transmembrane region" description="Helical" evidence="1">
    <location>
        <begin position="404"/>
        <end position="423"/>
    </location>
</feature>
<evidence type="ECO:0000313" key="2">
    <source>
        <dbReference type="EMBL" id="QDT58221.1"/>
    </source>
</evidence>
<feature type="transmembrane region" description="Helical" evidence="1">
    <location>
        <begin position="453"/>
        <end position="475"/>
    </location>
</feature>
<feature type="transmembrane region" description="Helical" evidence="1">
    <location>
        <begin position="167"/>
        <end position="186"/>
    </location>
</feature>
<keyword evidence="3" id="KW-1185">Reference proteome</keyword>
<organism evidence="2 3">
    <name type="scientific">Stieleria bergensis</name>
    <dbReference type="NCBI Taxonomy" id="2528025"/>
    <lineage>
        <taxon>Bacteria</taxon>
        <taxon>Pseudomonadati</taxon>
        <taxon>Planctomycetota</taxon>
        <taxon>Planctomycetia</taxon>
        <taxon>Pirellulales</taxon>
        <taxon>Pirellulaceae</taxon>
        <taxon>Stieleria</taxon>
    </lineage>
</organism>
<dbReference type="PANTHER" id="PTHR31610:SF0">
    <property type="entry name" value="SLC26A_SULP TRANSPORTER DOMAIN-CONTAINING PROTEIN"/>
    <property type="match status" value="1"/>
</dbReference>
<protein>
    <recommendedName>
        <fullName evidence="4">Permease</fullName>
    </recommendedName>
</protein>
<gene>
    <name evidence="2" type="ORF">SV7mr_07100</name>
</gene>
<proteinExistence type="predicted"/>
<sequence length="571" mass="60376">MSDTSSPDQENGSPPGASYKWWGPGDINAFFGLMLDNLTGLLLVVVLLSGFGFPTDFITSSMIPGTAIGVLLGDLAFVYFAFRLAKTSGNPNVTAMPLGLDTPSVFGITLLILGPSYLEGINSLGLDQTAAAYRTWHIGIWCMVVSGIFKLALAPATGWLQRVVPRAALLGSLAAIALALISFLPMSEILKHPLPGLVALAIVLVTLIGKIRLPSNLPGTLGALVVGGGLYYLMCFLQISHYELPEFQNALQSVQWLPTQWTEALQGTWLRDLPAALSYLPIALPFAIATVVGGIDCTESAAAAGDRYHTPTVIGVEAIATLIAGFCGGVIQTTPYIGHPAYKAMGGRSGYTFGTAVVIGSAGLLGYFALLNELIPLPAVMPILVFIGLEITSQSFAVTPKRHYAAVAIACLPALAALVVNLVSQVLSDPALADANIHLSSLTASFQSRYEPISILASGFILTSLFWAWTLAAVIDRKLATAGTISLLCAGLTLFGLIHSPLAGNRMFLPFGPESWGDLVLQSESRRLVMEYVAAYVSVGVLFLLWSRLPTAANPQQATTSDEHDSQPDNT</sequence>
<dbReference type="Proteomes" id="UP000315003">
    <property type="component" value="Chromosome"/>
</dbReference>
<evidence type="ECO:0008006" key="4">
    <source>
        <dbReference type="Google" id="ProtNLM"/>
    </source>
</evidence>
<keyword evidence="1" id="KW-0472">Membrane</keyword>
<feature type="transmembrane region" description="Helical" evidence="1">
    <location>
        <begin position="318"/>
        <end position="338"/>
    </location>
</feature>
<feature type="transmembrane region" description="Helical" evidence="1">
    <location>
        <begin position="192"/>
        <end position="209"/>
    </location>
</feature>
<feature type="transmembrane region" description="Helical" evidence="1">
    <location>
        <begin position="94"/>
        <end position="118"/>
    </location>
</feature>
<keyword evidence="1" id="KW-1133">Transmembrane helix</keyword>
<feature type="transmembrane region" description="Helical" evidence="1">
    <location>
        <begin position="138"/>
        <end position="160"/>
    </location>
</feature>
<feature type="transmembrane region" description="Helical" evidence="1">
    <location>
        <begin position="350"/>
        <end position="369"/>
    </location>
</feature>
<feature type="transmembrane region" description="Helical" evidence="1">
    <location>
        <begin position="529"/>
        <end position="546"/>
    </location>
</feature>
<dbReference type="AlphaFoldDB" id="A0A517SQ18"/>
<feature type="transmembrane region" description="Helical" evidence="1">
    <location>
        <begin position="57"/>
        <end position="82"/>
    </location>
</feature>
<accession>A0A517SQ18</accession>
<keyword evidence="1" id="KW-0812">Transmembrane</keyword>
<dbReference type="RefSeq" id="WP_419188037.1">
    <property type="nucleotide sequence ID" value="NZ_CP036272.1"/>
</dbReference>
<feature type="transmembrane region" description="Helical" evidence="1">
    <location>
        <begin position="221"/>
        <end position="239"/>
    </location>
</feature>
<dbReference type="PANTHER" id="PTHR31610">
    <property type="entry name" value="SLR0360 PROTEIN"/>
    <property type="match status" value="1"/>
</dbReference>
<dbReference type="EMBL" id="CP036272">
    <property type="protein sequence ID" value="QDT58221.1"/>
    <property type="molecule type" value="Genomic_DNA"/>
</dbReference>